<dbReference type="OrthoDB" id="9811615at2"/>
<accession>A0A6P1ZF78</accession>
<name>A0A6P1ZF78_9BACT</name>
<comment type="similarity">
    <text evidence="2 3">Belongs to the small heat shock protein (HSP20) family.</text>
</comment>
<dbReference type="SUPFAM" id="SSF49764">
    <property type="entry name" value="HSP20-like chaperones"/>
    <property type="match status" value="1"/>
</dbReference>
<dbReference type="GO" id="GO:0009408">
    <property type="term" value="P:response to heat"/>
    <property type="evidence" value="ECO:0007669"/>
    <property type="project" value="InterPro"/>
</dbReference>
<evidence type="ECO:0000256" key="2">
    <source>
        <dbReference type="PROSITE-ProRule" id="PRU00285"/>
    </source>
</evidence>
<dbReference type="Gene3D" id="2.60.40.790">
    <property type="match status" value="1"/>
</dbReference>
<reference evidence="6 7" key="1">
    <citation type="submission" date="2018-06" db="EMBL/GenBank/DDBJ databases">
        <title>Complete genome of Desulfovibrio marinus P48SEP.</title>
        <authorList>
            <person name="Crispim J.S."/>
            <person name="Vidigal P.M.P."/>
            <person name="Silva L.C.F."/>
            <person name="Araujo L.C."/>
            <person name="Laguardia C.N."/>
            <person name="Dias R.S."/>
            <person name="Sousa M.P."/>
            <person name="Paula S.O."/>
            <person name="Silva C."/>
        </authorList>
    </citation>
    <scope>NUCLEOTIDE SEQUENCE [LARGE SCALE GENOMIC DNA]</scope>
    <source>
        <strain evidence="6 7">P48SEP</strain>
    </source>
</reference>
<organism evidence="6 7">
    <name type="scientific">Oceanidesulfovibrio marinus</name>
    <dbReference type="NCBI Taxonomy" id="370038"/>
    <lineage>
        <taxon>Bacteria</taxon>
        <taxon>Pseudomonadati</taxon>
        <taxon>Thermodesulfobacteriota</taxon>
        <taxon>Desulfovibrionia</taxon>
        <taxon>Desulfovibrionales</taxon>
        <taxon>Desulfovibrionaceae</taxon>
        <taxon>Oceanidesulfovibrio</taxon>
    </lineage>
</organism>
<dbReference type="InterPro" id="IPR044587">
    <property type="entry name" value="HSP21-like"/>
</dbReference>
<feature type="domain" description="SHSP" evidence="4">
    <location>
        <begin position="12"/>
        <end position="128"/>
    </location>
</feature>
<protein>
    <submittedName>
        <fullName evidence="6">Hsp20/alpha crystallin family protein</fullName>
    </submittedName>
</protein>
<evidence type="ECO:0000313" key="8">
    <source>
        <dbReference type="Proteomes" id="UP000503251"/>
    </source>
</evidence>
<evidence type="ECO:0000256" key="1">
    <source>
        <dbReference type="ARBA" id="ARBA00023016"/>
    </source>
</evidence>
<reference evidence="5 8" key="2">
    <citation type="submission" date="2019-04" db="EMBL/GenBank/DDBJ databases">
        <title>Isolation and culture of sulfate reducing bacteria from the cold seep of the South China Sea.</title>
        <authorList>
            <person name="Sun C."/>
            <person name="Liu R."/>
        </authorList>
    </citation>
    <scope>NUCLEOTIDE SEQUENCE [LARGE SCALE GENOMIC DNA]</scope>
    <source>
        <strain evidence="5 8">CS1</strain>
    </source>
</reference>
<dbReference type="AlphaFoldDB" id="A0A6P1ZF78"/>
<dbReference type="Proteomes" id="UP000503251">
    <property type="component" value="Chromosome"/>
</dbReference>
<dbReference type="EMBL" id="CP039543">
    <property type="protein sequence ID" value="QJT09235.1"/>
    <property type="molecule type" value="Genomic_DNA"/>
</dbReference>
<dbReference type="RefSeq" id="WP_144305913.1">
    <property type="nucleotide sequence ID" value="NZ_CP039543.1"/>
</dbReference>
<gene>
    <name evidence="6" type="ORF">DQK91_13535</name>
    <name evidence="5" type="ORF">E8L03_09920</name>
</gene>
<sequence>MAASFIKKEKDSLDLPRYRPATDIIEMADGFHIFMDVPGVTRDTLSIDLNEGELTITARTAYKADPSEHAKPKYLHMEFGGGEYRRIFTLSDDVDREKITAHLADGVLELMLPRSTDKTPKRIEITTQK</sequence>
<evidence type="ECO:0000256" key="3">
    <source>
        <dbReference type="RuleBase" id="RU003616"/>
    </source>
</evidence>
<evidence type="ECO:0000313" key="5">
    <source>
        <dbReference type="EMBL" id="QJT09235.1"/>
    </source>
</evidence>
<dbReference type="CDD" id="cd06464">
    <property type="entry name" value="ACD_sHsps-like"/>
    <property type="match status" value="1"/>
</dbReference>
<evidence type="ECO:0000313" key="6">
    <source>
        <dbReference type="EMBL" id="TVM32730.1"/>
    </source>
</evidence>
<dbReference type="InterPro" id="IPR002068">
    <property type="entry name" value="A-crystallin/Hsp20_dom"/>
</dbReference>
<keyword evidence="1" id="KW-0346">Stress response</keyword>
<evidence type="ECO:0000313" key="7">
    <source>
        <dbReference type="Proteomes" id="UP000434052"/>
    </source>
</evidence>
<dbReference type="Pfam" id="PF00011">
    <property type="entry name" value="HSP20"/>
    <property type="match status" value="1"/>
</dbReference>
<dbReference type="InterPro" id="IPR008978">
    <property type="entry name" value="HSP20-like_chaperone"/>
</dbReference>
<dbReference type="EMBL" id="QMIF01000009">
    <property type="protein sequence ID" value="TVM32730.1"/>
    <property type="molecule type" value="Genomic_DNA"/>
</dbReference>
<dbReference type="PANTHER" id="PTHR46733">
    <property type="entry name" value="26.5 KDA HEAT SHOCK PROTEIN, MITOCHONDRIAL"/>
    <property type="match status" value="1"/>
</dbReference>
<dbReference type="PANTHER" id="PTHR46733:SF4">
    <property type="entry name" value="HEAT SHOCK PROTEIN 21, CHLOROPLASTIC"/>
    <property type="match status" value="1"/>
</dbReference>
<keyword evidence="8" id="KW-1185">Reference proteome</keyword>
<evidence type="ECO:0000259" key="4">
    <source>
        <dbReference type="PROSITE" id="PS01031"/>
    </source>
</evidence>
<proteinExistence type="inferred from homology"/>
<dbReference type="PROSITE" id="PS01031">
    <property type="entry name" value="SHSP"/>
    <property type="match status" value="1"/>
</dbReference>
<dbReference type="Proteomes" id="UP000434052">
    <property type="component" value="Unassembled WGS sequence"/>
</dbReference>